<feature type="domain" description="Protein kinase" evidence="1">
    <location>
        <begin position="1"/>
        <end position="113"/>
    </location>
</feature>
<dbReference type="GO" id="GO:0005524">
    <property type="term" value="F:ATP binding"/>
    <property type="evidence" value="ECO:0007669"/>
    <property type="project" value="InterPro"/>
</dbReference>
<dbReference type="AlphaFoldDB" id="A0A8J4Y6T4"/>
<evidence type="ECO:0000259" key="1">
    <source>
        <dbReference type="PROSITE" id="PS50011"/>
    </source>
</evidence>
<gene>
    <name evidence="2" type="ORF">GWK47_052731</name>
</gene>
<dbReference type="PROSITE" id="PS00108">
    <property type="entry name" value="PROTEIN_KINASE_ST"/>
    <property type="match status" value="1"/>
</dbReference>
<reference evidence="2" key="1">
    <citation type="submission" date="2020-07" db="EMBL/GenBank/DDBJ databases">
        <title>The High-quality genome of the commercially important snow crab, Chionoecetes opilio.</title>
        <authorList>
            <person name="Jeong J.-H."/>
            <person name="Ryu S."/>
        </authorList>
    </citation>
    <scope>NUCLEOTIDE SEQUENCE</scope>
    <source>
        <strain evidence="2">MADBK_172401_WGS</strain>
        <tissue evidence="2">Digestive gland</tissue>
    </source>
</reference>
<evidence type="ECO:0000313" key="2">
    <source>
        <dbReference type="EMBL" id="KAG0718281.1"/>
    </source>
</evidence>
<dbReference type="Proteomes" id="UP000770661">
    <property type="component" value="Unassembled WGS sequence"/>
</dbReference>
<protein>
    <recommendedName>
        <fullName evidence="1">Protein kinase domain-containing protein</fullName>
    </recommendedName>
</protein>
<comment type="caution">
    <text evidence="2">The sequence shown here is derived from an EMBL/GenBank/DDBJ whole genome shotgun (WGS) entry which is preliminary data.</text>
</comment>
<dbReference type="InterPro" id="IPR011009">
    <property type="entry name" value="Kinase-like_dom_sf"/>
</dbReference>
<evidence type="ECO:0000313" key="3">
    <source>
        <dbReference type="Proteomes" id="UP000770661"/>
    </source>
</evidence>
<keyword evidence="3" id="KW-1185">Reference proteome</keyword>
<name>A0A8J4Y6T4_CHIOP</name>
<organism evidence="2 3">
    <name type="scientific">Chionoecetes opilio</name>
    <name type="common">Atlantic snow crab</name>
    <name type="synonym">Cancer opilio</name>
    <dbReference type="NCBI Taxonomy" id="41210"/>
    <lineage>
        <taxon>Eukaryota</taxon>
        <taxon>Metazoa</taxon>
        <taxon>Ecdysozoa</taxon>
        <taxon>Arthropoda</taxon>
        <taxon>Crustacea</taxon>
        <taxon>Multicrustacea</taxon>
        <taxon>Malacostraca</taxon>
        <taxon>Eumalacostraca</taxon>
        <taxon>Eucarida</taxon>
        <taxon>Decapoda</taxon>
        <taxon>Pleocyemata</taxon>
        <taxon>Brachyura</taxon>
        <taxon>Eubrachyura</taxon>
        <taxon>Majoidea</taxon>
        <taxon>Majidae</taxon>
        <taxon>Chionoecetes</taxon>
    </lineage>
</organism>
<dbReference type="InterPro" id="IPR008271">
    <property type="entry name" value="Ser/Thr_kinase_AS"/>
</dbReference>
<sequence length="113" mass="12543">MTVQSCRCYLRRGCWWRWMGPGGAPRLLVASLHPPAMVMELVGVSIYHDYVWLCSVQDFLASLVSIAQRLGEIHATGIVHNDIKSDNITFSGTVAKPVFHIIDFGVACRVGQI</sequence>
<dbReference type="PROSITE" id="PS50011">
    <property type="entry name" value="PROTEIN_KINASE_DOM"/>
    <property type="match status" value="1"/>
</dbReference>
<accession>A0A8J4Y6T4</accession>
<dbReference type="EMBL" id="JACEEZ010016289">
    <property type="protein sequence ID" value="KAG0718281.1"/>
    <property type="molecule type" value="Genomic_DNA"/>
</dbReference>
<dbReference type="InterPro" id="IPR000719">
    <property type="entry name" value="Prot_kinase_dom"/>
</dbReference>
<dbReference type="OrthoDB" id="6349622at2759"/>
<dbReference type="GO" id="GO:0004672">
    <property type="term" value="F:protein kinase activity"/>
    <property type="evidence" value="ECO:0007669"/>
    <property type="project" value="InterPro"/>
</dbReference>
<dbReference type="Pfam" id="PF00069">
    <property type="entry name" value="Pkinase"/>
    <property type="match status" value="1"/>
</dbReference>
<dbReference type="SUPFAM" id="SSF56112">
    <property type="entry name" value="Protein kinase-like (PK-like)"/>
    <property type="match status" value="1"/>
</dbReference>
<dbReference type="Gene3D" id="1.10.510.10">
    <property type="entry name" value="Transferase(Phosphotransferase) domain 1"/>
    <property type="match status" value="1"/>
</dbReference>
<proteinExistence type="predicted"/>